<sequence>METGDRTGAPRPRPARGRRTLTAVRMIATLHGVVILAQPVFAGRYLTGDYDMLAVHALGADLVFYLGLVQLVASLLLWWRAGPRWPAAVSLLLALGETGQYFAGLAGVLDLHVPLGVALTVLMAVTLLGLWRGRSPRGRMVRG</sequence>
<evidence type="ECO:0000256" key="1">
    <source>
        <dbReference type="SAM" id="Phobius"/>
    </source>
</evidence>
<accession>A0A263CWP3</accession>
<protein>
    <submittedName>
        <fullName evidence="2">Uncharacterized protein</fullName>
    </submittedName>
</protein>
<dbReference type="AlphaFoldDB" id="A0A263CWP3"/>
<dbReference type="OrthoDB" id="3823611at2"/>
<evidence type="ECO:0000313" key="3">
    <source>
        <dbReference type="Proteomes" id="UP000242444"/>
    </source>
</evidence>
<dbReference type="InParanoid" id="A0A263CWP3"/>
<name>A0A263CWP3_9PSEU</name>
<keyword evidence="3" id="KW-1185">Reference proteome</keyword>
<dbReference type="Proteomes" id="UP000242444">
    <property type="component" value="Unassembled WGS sequence"/>
</dbReference>
<evidence type="ECO:0000313" key="2">
    <source>
        <dbReference type="EMBL" id="OZM70378.1"/>
    </source>
</evidence>
<comment type="caution">
    <text evidence="2">The sequence shown here is derived from an EMBL/GenBank/DDBJ whole genome shotgun (WGS) entry which is preliminary data.</text>
</comment>
<proteinExistence type="predicted"/>
<feature type="transmembrane region" description="Helical" evidence="1">
    <location>
        <begin position="115"/>
        <end position="133"/>
    </location>
</feature>
<feature type="transmembrane region" description="Helical" evidence="1">
    <location>
        <begin position="91"/>
        <end position="109"/>
    </location>
</feature>
<keyword evidence="1" id="KW-0472">Membrane</keyword>
<feature type="transmembrane region" description="Helical" evidence="1">
    <location>
        <begin position="21"/>
        <end position="42"/>
    </location>
</feature>
<keyword evidence="1" id="KW-0812">Transmembrane</keyword>
<feature type="transmembrane region" description="Helical" evidence="1">
    <location>
        <begin position="62"/>
        <end position="79"/>
    </location>
</feature>
<dbReference type="EMBL" id="NKYE01000021">
    <property type="protein sequence ID" value="OZM70378.1"/>
    <property type="molecule type" value="Genomic_DNA"/>
</dbReference>
<gene>
    <name evidence="2" type="ORF">CFN78_26025</name>
</gene>
<keyword evidence="1" id="KW-1133">Transmembrane helix</keyword>
<reference evidence="2 3" key="1">
    <citation type="submission" date="2017-07" db="EMBL/GenBank/DDBJ databases">
        <title>Amycolatopsis antarcticus sp. nov., isolated from the surface of an Antarcticus brown macroalga.</title>
        <authorList>
            <person name="Wang J."/>
            <person name="Leiva S."/>
            <person name="Huang J."/>
            <person name="Huang Y."/>
        </authorList>
    </citation>
    <scope>NUCLEOTIDE SEQUENCE [LARGE SCALE GENOMIC DNA]</scope>
    <source>
        <strain evidence="2 3">AU-G6</strain>
    </source>
</reference>
<organism evidence="2 3">
    <name type="scientific">Amycolatopsis antarctica</name>
    <dbReference type="NCBI Taxonomy" id="1854586"/>
    <lineage>
        <taxon>Bacteria</taxon>
        <taxon>Bacillati</taxon>
        <taxon>Actinomycetota</taxon>
        <taxon>Actinomycetes</taxon>
        <taxon>Pseudonocardiales</taxon>
        <taxon>Pseudonocardiaceae</taxon>
        <taxon>Amycolatopsis</taxon>
    </lineage>
</organism>